<gene>
    <name evidence="2" type="ORF">M9458_026426</name>
</gene>
<dbReference type="EMBL" id="JAMKFB020000013">
    <property type="protein sequence ID" value="KAL0177532.1"/>
    <property type="molecule type" value="Genomic_DNA"/>
</dbReference>
<feature type="non-terminal residue" evidence="2">
    <location>
        <position position="74"/>
    </location>
</feature>
<feature type="non-terminal residue" evidence="2">
    <location>
        <position position="1"/>
    </location>
</feature>
<dbReference type="AlphaFoldDB" id="A0ABD0PUF0"/>
<sequence length="74" mass="7758">TDRSSPVPPSISPMPTPVKMSPPESPPPPLNQSPLILQPLASPLQVGVPPMLPHPCPCCPAPPPTDPPLKHKPK</sequence>
<comment type="caution">
    <text evidence="2">The sequence shown here is derived from an EMBL/GenBank/DDBJ whole genome shotgun (WGS) entry which is preliminary data.</text>
</comment>
<protein>
    <submittedName>
        <fullName evidence="2">Uncharacterized protein</fullName>
    </submittedName>
</protein>
<proteinExistence type="predicted"/>
<name>A0ABD0PUF0_CIRMR</name>
<evidence type="ECO:0000256" key="1">
    <source>
        <dbReference type="SAM" id="MobiDB-lite"/>
    </source>
</evidence>
<organism evidence="2 3">
    <name type="scientific">Cirrhinus mrigala</name>
    <name type="common">Mrigala</name>
    <dbReference type="NCBI Taxonomy" id="683832"/>
    <lineage>
        <taxon>Eukaryota</taxon>
        <taxon>Metazoa</taxon>
        <taxon>Chordata</taxon>
        <taxon>Craniata</taxon>
        <taxon>Vertebrata</taxon>
        <taxon>Euteleostomi</taxon>
        <taxon>Actinopterygii</taxon>
        <taxon>Neopterygii</taxon>
        <taxon>Teleostei</taxon>
        <taxon>Ostariophysi</taxon>
        <taxon>Cypriniformes</taxon>
        <taxon>Cyprinidae</taxon>
        <taxon>Labeoninae</taxon>
        <taxon>Labeonini</taxon>
        <taxon>Cirrhinus</taxon>
    </lineage>
</organism>
<feature type="compositionally biased region" description="Pro residues" evidence="1">
    <location>
        <begin position="1"/>
        <end position="16"/>
    </location>
</feature>
<evidence type="ECO:0000313" key="3">
    <source>
        <dbReference type="Proteomes" id="UP001529510"/>
    </source>
</evidence>
<keyword evidence="3" id="KW-1185">Reference proteome</keyword>
<dbReference type="Proteomes" id="UP001529510">
    <property type="component" value="Unassembled WGS sequence"/>
</dbReference>
<accession>A0ABD0PUF0</accession>
<feature type="region of interest" description="Disordered" evidence="1">
    <location>
        <begin position="1"/>
        <end position="35"/>
    </location>
</feature>
<evidence type="ECO:0000313" key="2">
    <source>
        <dbReference type="EMBL" id="KAL0177532.1"/>
    </source>
</evidence>
<reference evidence="2 3" key="1">
    <citation type="submission" date="2024-05" db="EMBL/GenBank/DDBJ databases">
        <title>Genome sequencing and assembly of Indian major carp, Cirrhinus mrigala (Hamilton, 1822).</title>
        <authorList>
            <person name="Mohindra V."/>
            <person name="Chowdhury L.M."/>
            <person name="Lal K."/>
            <person name="Jena J.K."/>
        </authorList>
    </citation>
    <scope>NUCLEOTIDE SEQUENCE [LARGE SCALE GENOMIC DNA]</scope>
    <source>
        <strain evidence="2">CM1030</strain>
        <tissue evidence="2">Blood</tissue>
    </source>
</reference>